<evidence type="ECO:0000256" key="10">
    <source>
        <dbReference type="ARBA" id="ARBA00023186"/>
    </source>
</evidence>
<feature type="transmembrane region" description="Helical" evidence="13">
    <location>
        <begin position="42"/>
        <end position="60"/>
    </location>
</feature>
<accession>A0A3D8PSF0</accession>
<dbReference type="Pfam" id="PF02600">
    <property type="entry name" value="DsbB"/>
    <property type="match status" value="1"/>
</dbReference>
<dbReference type="InterPro" id="IPR012187">
    <property type="entry name" value="Disulphide_bond_form_BdbC"/>
</dbReference>
<evidence type="ECO:0000313" key="15">
    <source>
        <dbReference type="Proteomes" id="UP000257143"/>
    </source>
</evidence>
<feature type="disulfide bond" description="Redox-active" evidence="12">
    <location>
        <begin position="100"/>
        <end position="106"/>
    </location>
</feature>
<keyword evidence="15" id="KW-1185">Reference proteome</keyword>
<dbReference type="OrthoDB" id="158402at2"/>
<keyword evidence="8 12" id="KW-0472">Membrane</keyword>
<dbReference type="AlphaFoldDB" id="A0A3D8PSF0"/>
<keyword evidence="9 12" id="KW-1015">Disulfide bond</keyword>
<evidence type="ECO:0000313" key="14">
    <source>
        <dbReference type="EMBL" id="RDW18201.1"/>
    </source>
</evidence>
<feature type="transmembrane region" description="Helical" evidence="13">
    <location>
        <begin position="12"/>
        <end position="30"/>
    </location>
</feature>
<dbReference type="HAMAP" id="MF_00287">
    <property type="entry name" value="BdbC"/>
    <property type="match status" value="1"/>
</dbReference>
<evidence type="ECO:0000256" key="7">
    <source>
        <dbReference type="ARBA" id="ARBA00023002"/>
    </source>
</evidence>
<comment type="similarity">
    <text evidence="2 12">Belongs to the DsbB family. BdbC subfamily.</text>
</comment>
<dbReference type="GO" id="GO:0005886">
    <property type="term" value="C:plasma membrane"/>
    <property type="evidence" value="ECO:0007669"/>
    <property type="project" value="UniProtKB-SubCell"/>
</dbReference>
<evidence type="ECO:0000256" key="4">
    <source>
        <dbReference type="ARBA" id="ARBA00022692"/>
    </source>
</evidence>
<keyword evidence="3 12" id="KW-0813">Transport</keyword>
<sequence length="149" mass="16477">MGKISKKAENLLMLIWAQAFIAMAGSLFYSEVMGYVPCELCWYQRILMYPLVVIYGFAAIKKEINIALPGLILSGIGMLVSTYHYLIQKVPAFQEVGGSCVGGVPCNVVYVNYFGFVTIPFLAGVAFIVIFVLHLLLLSEQRKNRGGNN</sequence>
<dbReference type="GO" id="GO:0015035">
    <property type="term" value="F:protein-disulfide reductase activity"/>
    <property type="evidence" value="ECO:0007669"/>
    <property type="project" value="UniProtKB-UniRule"/>
</dbReference>
<feature type="disulfide bond" description="Redox-active" evidence="12">
    <location>
        <begin position="38"/>
        <end position="41"/>
    </location>
</feature>
<organism evidence="14 15">
    <name type="scientific">Oceanobacillus arenosus</name>
    <dbReference type="NCBI Taxonomy" id="1229153"/>
    <lineage>
        <taxon>Bacteria</taxon>
        <taxon>Bacillati</taxon>
        <taxon>Bacillota</taxon>
        <taxon>Bacilli</taxon>
        <taxon>Bacillales</taxon>
        <taxon>Bacillaceae</taxon>
        <taxon>Oceanobacillus</taxon>
    </lineage>
</organism>
<evidence type="ECO:0000256" key="5">
    <source>
        <dbReference type="ARBA" id="ARBA00022982"/>
    </source>
</evidence>
<dbReference type="InterPro" id="IPR023380">
    <property type="entry name" value="DsbB-like_sf"/>
</dbReference>
<feature type="transmembrane region" description="Helical" evidence="13">
    <location>
        <begin position="67"/>
        <end position="86"/>
    </location>
</feature>
<dbReference type="RefSeq" id="WP_115773382.1">
    <property type="nucleotide sequence ID" value="NZ_PIOC01000017.1"/>
</dbReference>
<dbReference type="Gene3D" id="1.20.1550.10">
    <property type="entry name" value="DsbB-like"/>
    <property type="match status" value="1"/>
</dbReference>
<protein>
    <recommendedName>
        <fullName evidence="12">Probable disulfide formation protein</fullName>
    </recommendedName>
    <alternativeName>
        <fullName evidence="12">Disulfide oxidoreductase</fullName>
    </alternativeName>
    <alternativeName>
        <fullName evidence="12">Thiol-disulfide oxidoreductase</fullName>
    </alternativeName>
</protein>
<keyword evidence="4 12" id="KW-0812">Transmembrane</keyword>
<comment type="function">
    <text evidence="12">Required for disulfide bond formation in some proteins.</text>
</comment>
<proteinExistence type="inferred from homology"/>
<dbReference type="EMBL" id="PIOC01000017">
    <property type="protein sequence ID" value="RDW18201.1"/>
    <property type="molecule type" value="Genomic_DNA"/>
</dbReference>
<evidence type="ECO:0000256" key="12">
    <source>
        <dbReference type="HAMAP-Rule" id="MF_00287"/>
    </source>
</evidence>
<dbReference type="PANTHER" id="PTHR43469">
    <property type="entry name" value="DISULFIDE FORMATION PROTEIN-RELATED"/>
    <property type="match status" value="1"/>
</dbReference>
<dbReference type="NCBIfam" id="NF002849">
    <property type="entry name" value="PRK03113.1"/>
    <property type="match status" value="1"/>
</dbReference>
<dbReference type="PANTHER" id="PTHR43469:SF1">
    <property type="entry name" value="SPBETA PROPHAGE-DERIVED DISULFIDE BOND FORMATION PROTEIN B"/>
    <property type="match status" value="1"/>
</dbReference>
<evidence type="ECO:0000256" key="8">
    <source>
        <dbReference type="ARBA" id="ARBA00023136"/>
    </source>
</evidence>
<name>A0A3D8PSF0_9BACI</name>
<dbReference type="Proteomes" id="UP000257143">
    <property type="component" value="Unassembled WGS sequence"/>
</dbReference>
<evidence type="ECO:0000256" key="3">
    <source>
        <dbReference type="ARBA" id="ARBA00022448"/>
    </source>
</evidence>
<comment type="subcellular location">
    <subcellularLocation>
        <location evidence="12">Cell membrane</location>
        <topology evidence="12">Multi-pass membrane protein</topology>
    </subcellularLocation>
    <subcellularLocation>
        <location evidence="1">Membrane</location>
        <topology evidence="1">Multi-pass membrane protein</topology>
    </subcellularLocation>
</comment>
<dbReference type="InterPro" id="IPR003752">
    <property type="entry name" value="DiS_bond_form_DsbB/BdbC"/>
</dbReference>
<keyword evidence="7 12" id="KW-0560">Oxidoreductase</keyword>
<evidence type="ECO:0000256" key="2">
    <source>
        <dbReference type="ARBA" id="ARBA00007602"/>
    </source>
</evidence>
<dbReference type="GO" id="GO:0006457">
    <property type="term" value="P:protein folding"/>
    <property type="evidence" value="ECO:0007669"/>
    <property type="project" value="InterPro"/>
</dbReference>
<evidence type="ECO:0000256" key="11">
    <source>
        <dbReference type="ARBA" id="ARBA00023284"/>
    </source>
</evidence>
<comment type="caution">
    <text evidence="14">The sequence shown here is derived from an EMBL/GenBank/DDBJ whole genome shotgun (WGS) entry which is preliminary data.</text>
</comment>
<evidence type="ECO:0000256" key="6">
    <source>
        <dbReference type="ARBA" id="ARBA00022989"/>
    </source>
</evidence>
<evidence type="ECO:0000256" key="9">
    <source>
        <dbReference type="ARBA" id="ARBA00023157"/>
    </source>
</evidence>
<dbReference type="PIRSF" id="PIRSF036659">
    <property type="entry name" value="BdbC"/>
    <property type="match status" value="1"/>
</dbReference>
<keyword evidence="5 12" id="KW-0249">Electron transport</keyword>
<keyword evidence="10 12" id="KW-0143">Chaperone</keyword>
<evidence type="ECO:0000256" key="1">
    <source>
        <dbReference type="ARBA" id="ARBA00004141"/>
    </source>
</evidence>
<dbReference type="SUPFAM" id="SSF158442">
    <property type="entry name" value="DsbB-like"/>
    <property type="match status" value="1"/>
</dbReference>
<keyword evidence="11 12" id="KW-0676">Redox-active center</keyword>
<evidence type="ECO:0000256" key="13">
    <source>
        <dbReference type="SAM" id="Phobius"/>
    </source>
</evidence>
<feature type="transmembrane region" description="Helical" evidence="13">
    <location>
        <begin position="113"/>
        <end position="138"/>
    </location>
</feature>
<keyword evidence="6 12" id="KW-1133">Transmembrane helix</keyword>
<reference evidence="15" key="1">
    <citation type="submission" date="2017-11" db="EMBL/GenBank/DDBJ databases">
        <authorList>
            <person name="Zhu W."/>
        </authorList>
    </citation>
    <scope>NUCLEOTIDE SEQUENCE [LARGE SCALE GENOMIC DNA]</scope>
    <source>
        <strain evidence="15">CAU 1183</strain>
    </source>
</reference>
<keyword evidence="12" id="KW-1003">Cell membrane</keyword>
<gene>
    <name evidence="12" type="primary">bdbC</name>
    <name evidence="14" type="ORF">CWR48_11480</name>
</gene>